<dbReference type="AlphaFoldDB" id="A0A836L158"/>
<gene>
    <name evidence="1" type="ORF">JKF63_00550</name>
</gene>
<dbReference type="KEGG" id="phet:94286678"/>
<evidence type="ECO:0000313" key="2">
    <source>
        <dbReference type="Proteomes" id="UP000674318"/>
    </source>
</evidence>
<protein>
    <submittedName>
        <fullName evidence="1">Uncharacterized protein</fullName>
    </submittedName>
</protein>
<keyword evidence="2" id="KW-1185">Reference proteome</keyword>
<sequence length="379" mass="40996">MTAMPENSVRKRFERVTVYVDISTSSNAEEGEAAVLLRQIQVCAAALARVLVVVDSKSLVSSIKQASQSYPAKSEAVTASGDASSSLSTTVELLRFWQAEEADVYTRDVSNTVPFMRDWECLVTSKDPGDGAVAYALHHRQMPVLSLTSRQASTPTRTPKSAVEELLYTCLSGDVSLEAKRDALVHFFTFPTDGGDYVMGSPPVAAAGEPKSPRSCEADPASASAADPVVVVVVNEDGYPVRLPHTTSLLPPPPTRFAGILRTLCSADSTQMEILRQRNPLLPGILTAFHRYENRGLLRAALQRGYRVEVMRSAEGEQAASSGEDLVCNFLDLITNSSDEAESKGRKVHALSTLRRFESGWLDMPLPTGPSVGEESYSP</sequence>
<accession>A0A836L158</accession>
<evidence type="ECO:0000313" key="1">
    <source>
        <dbReference type="EMBL" id="KAG5490430.1"/>
    </source>
</evidence>
<dbReference type="RefSeq" id="XP_067752758.1">
    <property type="nucleotide sequence ID" value="XM_067896601.1"/>
</dbReference>
<dbReference type="Proteomes" id="UP000674318">
    <property type="component" value="Unassembled WGS sequence"/>
</dbReference>
<dbReference type="EMBL" id="JAFJZO010000036">
    <property type="protein sequence ID" value="KAG5490430.1"/>
    <property type="molecule type" value="Genomic_DNA"/>
</dbReference>
<organism evidence="1 2">
    <name type="scientific">Porcisia hertigi</name>
    <dbReference type="NCBI Taxonomy" id="2761500"/>
    <lineage>
        <taxon>Eukaryota</taxon>
        <taxon>Discoba</taxon>
        <taxon>Euglenozoa</taxon>
        <taxon>Kinetoplastea</taxon>
        <taxon>Metakinetoplastina</taxon>
        <taxon>Trypanosomatida</taxon>
        <taxon>Trypanosomatidae</taxon>
        <taxon>Leishmaniinae</taxon>
        <taxon>Porcisia</taxon>
    </lineage>
</organism>
<proteinExistence type="predicted"/>
<name>A0A836L158_9TRYP</name>
<dbReference type="OrthoDB" id="263352at2759"/>
<dbReference type="GeneID" id="94286678"/>
<reference evidence="1 2" key="1">
    <citation type="submission" date="2021-02" db="EMBL/GenBank/DDBJ databases">
        <title>Porcisia hertigi Genome sequencing and assembly.</title>
        <authorList>
            <person name="Almutairi H."/>
            <person name="Gatherer D."/>
        </authorList>
    </citation>
    <scope>NUCLEOTIDE SEQUENCE [LARGE SCALE GENOMIC DNA]</scope>
    <source>
        <strain evidence="1 2">C119</strain>
    </source>
</reference>
<comment type="caution">
    <text evidence="1">The sequence shown here is derived from an EMBL/GenBank/DDBJ whole genome shotgun (WGS) entry which is preliminary data.</text>
</comment>